<dbReference type="Proteomes" id="UP000070700">
    <property type="component" value="Unassembled WGS sequence"/>
</dbReference>
<keyword evidence="1" id="KW-0732">Signal</keyword>
<dbReference type="OrthoDB" id="10404816at2759"/>
<evidence type="ECO:0000313" key="3">
    <source>
        <dbReference type="Proteomes" id="UP000070700"/>
    </source>
</evidence>
<feature type="chain" id="PRO_5007287800" evidence="1">
    <location>
        <begin position="20"/>
        <end position="105"/>
    </location>
</feature>
<sequence>MKFSATLLSFLALAVASNALPQGLNQPIFSCAAPEFGGCCERFLADGTGVGCNKADVLINGADVQYTCNDAETDQGLPACCEQINTPPGTHIGILLPCQQTSAGY</sequence>
<evidence type="ECO:0000256" key="1">
    <source>
        <dbReference type="SAM" id="SignalP"/>
    </source>
</evidence>
<name>A0A132B356_MOLSC</name>
<dbReference type="RefSeq" id="XP_018061190.1">
    <property type="nucleotide sequence ID" value="XM_018213742.1"/>
</dbReference>
<organism evidence="2 3">
    <name type="scientific">Mollisia scopiformis</name>
    <name type="common">Conifer needle endophyte fungus</name>
    <name type="synonym">Phialocephala scopiformis</name>
    <dbReference type="NCBI Taxonomy" id="149040"/>
    <lineage>
        <taxon>Eukaryota</taxon>
        <taxon>Fungi</taxon>
        <taxon>Dikarya</taxon>
        <taxon>Ascomycota</taxon>
        <taxon>Pezizomycotina</taxon>
        <taxon>Leotiomycetes</taxon>
        <taxon>Helotiales</taxon>
        <taxon>Mollisiaceae</taxon>
        <taxon>Mollisia</taxon>
    </lineage>
</organism>
<proteinExistence type="predicted"/>
<accession>A0A132B356</accession>
<protein>
    <submittedName>
        <fullName evidence="2">Uncharacterized protein</fullName>
    </submittedName>
</protein>
<dbReference type="EMBL" id="KQ947443">
    <property type="protein sequence ID" value="KUJ06835.1"/>
    <property type="molecule type" value="Genomic_DNA"/>
</dbReference>
<dbReference type="AlphaFoldDB" id="A0A132B356"/>
<dbReference type="InParanoid" id="A0A132B356"/>
<feature type="signal peptide" evidence="1">
    <location>
        <begin position="1"/>
        <end position="19"/>
    </location>
</feature>
<gene>
    <name evidence="2" type="ORF">LY89DRAFT_678416</name>
</gene>
<dbReference type="GeneID" id="28823468"/>
<dbReference type="KEGG" id="psco:LY89DRAFT_678416"/>
<reference evidence="2 3" key="1">
    <citation type="submission" date="2015-10" db="EMBL/GenBank/DDBJ databases">
        <title>Full genome of DAOMC 229536 Phialocephala scopiformis, a fungal endophyte of spruce producing the potent anti-insectan compound rugulosin.</title>
        <authorList>
            <consortium name="DOE Joint Genome Institute"/>
            <person name="Walker A.K."/>
            <person name="Frasz S.L."/>
            <person name="Seifert K.A."/>
            <person name="Miller J.D."/>
            <person name="Mondo S.J."/>
            <person name="Labutti K."/>
            <person name="Lipzen A."/>
            <person name="Dockter R."/>
            <person name="Kennedy M."/>
            <person name="Grigoriev I.V."/>
            <person name="Spatafora J.W."/>
        </authorList>
    </citation>
    <scope>NUCLEOTIDE SEQUENCE [LARGE SCALE GENOMIC DNA]</scope>
    <source>
        <strain evidence="2 3">CBS 120377</strain>
    </source>
</reference>
<evidence type="ECO:0000313" key="2">
    <source>
        <dbReference type="EMBL" id="KUJ06835.1"/>
    </source>
</evidence>
<keyword evidence="3" id="KW-1185">Reference proteome</keyword>